<keyword evidence="4" id="KW-1185">Reference proteome</keyword>
<dbReference type="OrthoDB" id="2344226at2759"/>
<feature type="compositionally biased region" description="Basic and acidic residues" evidence="1">
    <location>
        <begin position="159"/>
        <end position="172"/>
    </location>
</feature>
<gene>
    <name evidence="3" type="ORF">CPELLU_LOCUS18580</name>
</gene>
<dbReference type="PANTHER" id="PTHR47655">
    <property type="entry name" value="QUINIC ACID UTILIZATION ACTIVATOR"/>
    <property type="match status" value="1"/>
</dbReference>
<protein>
    <submittedName>
        <fullName evidence="3">21490_t:CDS:1</fullName>
    </submittedName>
</protein>
<dbReference type="EMBL" id="CAJVQA010037908">
    <property type="protein sequence ID" value="CAG8810391.1"/>
    <property type="molecule type" value="Genomic_DNA"/>
</dbReference>
<dbReference type="InterPro" id="IPR036864">
    <property type="entry name" value="Zn2-C6_fun-type_DNA-bd_sf"/>
</dbReference>
<dbReference type="GO" id="GO:0008270">
    <property type="term" value="F:zinc ion binding"/>
    <property type="evidence" value="ECO:0007669"/>
    <property type="project" value="InterPro"/>
</dbReference>
<accession>A0A9N9K4H9</accession>
<dbReference type="InterPro" id="IPR001138">
    <property type="entry name" value="Zn2Cys6_DnaBD"/>
</dbReference>
<dbReference type="Pfam" id="PF00172">
    <property type="entry name" value="Zn_clus"/>
    <property type="match status" value="1"/>
</dbReference>
<dbReference type="InterPro" id="IPR052783">
    <property type="entry name" value="Metabolic/Drug-Res_Regulator"/>
</dbReference>
<proteinExistence type="predicted"/>
<feature type="region of interest" description="Disordered" evidence="1">
    <location>
        <begin position="129"/>
        <end position="172"/>
    </location>
</feature>
<reference evidence="3" key="1">
    <citation type="submission" date="2021-06" db="EMBL/GenBank/DDBJ databases">
        <authorList>
            <person name="Kallberg Y."/>
            <person name="Tangrot J."/>
            <person name="Rosling A."/>
        </authorList>
    </citation>
    <scope>NUCLEOTIDE SEQUENCE</scope>
    <source>
        <strain evidence="3">FL966</strain>
    </source>
</reference>
<dbReference type="GO" id="GO:0000981">
    <property type="term" value="F:DNA-binding transcription factor activity, RNA polymerase II-specific"/>
    <property type="evidence" value="ECO:0007669"/>
    <property type="project" value="InterPro"/>
</dbReference>
<sequence>MSLEENETFSFVEEQIELTPKSFSKKRNRVSFMACDKCRSMKKKCDGDYLSRKTCSSCAGREEECRYSDSHKRKAVEANDVRQFINRLEVIGDEIQKLTGELRKFYELSKNQDNLKVLGSEDDFNNDNHVSCSDNLKKKQPEVKRSHKSKSKISGLKRNSKESKKEDSSSKKQDAAKGYFSKIYIPKGKYVTHQFDLKDFNGASSQFENTQPQPSPPSPANNSELIATDNTDFSNNNTSNSFPENLSYVFSPSEHMISNPIFLYNDLNGIL</sequence>
<dbReference type="CDD" id="cd00067">
    <property type="entry name" value="GAL4"/>
    <property type="match status" value="1"/>
</dbReference>
<name>A0A9N9K4H9_9GLOM</name>
<evidence type="ECO:0000259" key="2">
    <source>
        <dbReference type="PROSITE" id="PS50048"/>
    </source>
</evidence>
<dbReference type="AlphaFoldDB" id="A0A9N9K4H9"/>
<dbReference type="PROSITE" id="PS00463">
    <property type="entry name" value="ZN2_CY6_FUNGAL_1"/>
    <property type="match status" value="1"/>
</dbReference>
<evidence type="ECO:0000313" key="4">
    <source>
        <dbReference type="Proteomes" id="UP000789759"/>
    </source>
</evidence>
<organism evidence="3 4">
    <name type="scientific">Cetraspora pellucida</name>
    <dbReference type="NCBI Taxonomy" id="1433469"/>
    <lineage>
        <taxon>Eukaryota</taxon>
        <taxon>Fungi</taxon>
        <taxon>Fungi incertae sedis</taxon>
        <taxon>Mucoromycota</taxon>
        <taxon>Glomeromycotina</taxon>
        <taxon>Glomeromycetes</taxon>
        <taxon>Diversisporales</taxon>
        <taxon>Gigasporaceae</taxon>
        <taxon>Cetraspora</taxon>
    </lineage>
</organism>
<dbReference type="PROSITE" id="PS50048">
    <property type="entry name" value="ZN2_CY6_FUNGAL_2"/>
    <property type="match status" value="1"/>
</dbReference>
<dbReference type="Proteomes" id="UP000789759">
    <property type="component" value="Unassembled WGS sequence"/>
</dbReference>
<evidence type="ECO:0000313" key="3">
    <source>
        <dbReference type="EMBL" id="CAG8810391.1"/>
    </source>
</evidence>
<dbReference type="SUPFAM" id="SSF57701">
    <property type="entry name" value="Zn2/Cys6 DNA-binding domain"/>
    <property type="match status" value="1"/>
</dbReference>
<feature type="region of interest" description="Disordered" evidence="1">
    <location>
        <begin position="203"/>
        <end position="238"/>
    </location>
</feature>
<evidence type="ECO:0000256" key="1">
    <source>
        <dbReference type="SAM" id="MobiDB-lite"/>
    </source>
</evidence>
<feature type="compositionally biased region" description="Basic and acidic residues" evidence="1">
    <location>
        <begin position="135"/>
        <end position="144"/>
    </location>
</feature>
<dbReference type="Gene3D" id="4.10.240.10">
    <property type="entry name" value="Zn(2)-C6 fungal-type DNA-binding domain"/>
    <property type="match status" value="1"/>
</dbReference>
<dbReference type="SMART" id="SM00066">
    <property type="entry name" value="GAL4"/>
    <property type="match status" value="1"/>
</dbReference>
<feature type="compositionally biased region" description="Low complexity" evidence="1">
    <location>
        <begin position="228"/>
        <end position="238"/>
    </location>
</feature>
<comment type="caution">
    <text evidence="3">The sequence shown here is derived from an EMBL/GenBank/DDBJ whole genome shotgun (WGS) entry which is preliminary data.</text>
</comment>
<feature type="domain" description="Zn(2)-C6 fungal-type" evidence="2">
    <location>
        <begin position="34"/>
        <end position="67"/>
    </location>
</feature>